<evidence type="ECO:0000259" key="4">
    <source>
        <dbReference type="Pfam" id="PF05592"/>
    </source>
</evidence>
<dbReference type="Gene3D" id="2.60.420.10">
    <property type="entry name" value="Maltose phosphorylase, domain 3"/>
    <property type="match status" value="1"/>
</dbReference>
<proteinExistence type="predicted"/>
<dbReference type="InterPro" id="IPR012341">
    <property type="entry name" value="6hp_glycosidase-like_sf"/>
</dbReference>
<dbReference type="Pfam" id="PF05592">
    <property type="entry name" value="Bac_rhamnosid"/>
    <property type="match status" value="1"/>
</dbReference>
<dbReference type="RefSeq" id="WP_308731844.1">
    <property type="nucleotide sequence ID" value="NZ_JAJEQN010000021.1"/>
</dbReference>
<dbReference type="Gene3D" id="2.60.40.10">
    <property type="entry name" value="Immunoglobulins"/>
    <property type="match status" value="1"/>
</dbReference>
<dbReference type="Pfam" id="PF08531">
    <property type="entry name" value="Bac_rhamnosid_N"/>
    <property type="match status" value="1"/>
</dbReference>
<dbReference type="InterPro" id="IPR008928">
    <property type="entry name" value="6-hairpin_glycosidase_sf"/>
</dbReference>
<evidence type="ECO:0000256" key="3">
    <source>
        <dbReference type="ARBA" id="ARBA00022801"/>
    </source>
</evidence>
<dbReference type="PANTHER" id="PTHR33307:SF6">
    <property type="entry name" value="ALPHA-RHAMNOSIDASE (EUROFUNG)-RELATED"/>
    <property type="match status" value="1"/>
</dbReference>
<comment type="catalytic activity">
    <reaction evidence="1">
        <text>Hydrolysis of terminal non-reducing alpha-L-rhamnose residues in alpha-L-rhamnosides.</text>
        <dbReference type="EC" id="3.2.1.40"/>
    </reaction>
</comment>
<dbReference type="InterPro" id="IPR008902">
    <property type="entry name" value="Rhamnosid_concanavalin"/>
</dbReference>
<dbReference type="AlphaFoldDB" id="A0AAE3JCM1"/>
<feature type="domain" description="Alpha-L-rhamnosidase six-hairpin glycosidase" evidence="6">
    <location>
        <begin position="645"/>
        <end position="1036"/>
    </location>
</feature>
<dbReference type="Gene3D" id="1.50.10.10">
    <property type="match status" value="1"/>
</dbReference>
<dbReference type="InterPro" id="IPR016007">
    <property type="entry name" value="Alpha_rhamnosid"/>
</dbReference>
<dbReference type="Pfam" id="PF25788">
    <property type="entry name" value="Ig_Rha78A_N"/>
    <property type="match status" value="1"/>
</dbReference>
<dbReference type="EC" id="3.2.1.40" evidence="2"/>
<feature type="domain" description="Bacterial alpha-L-rhamnosidase N-terminal" evidence="5">
    <location>
        <begin position="342"/>
        <end position="499"/>
    </location>
</feature>
<evidence type="ECO:0000259" key="6">
    <source>
        <dbReference type="Pfam" id="PF17389"/>
    </source>
</evidence>
<protein>
    <recommendedName>
        <fullName evidence="2">alpha-L-rhamnosidase</fullName>
        <ecNumber evidence="2">3.2.1.40</ecNumber>
    </recommendedName>
</protein>
<dbReference type="Pfam" id="PF17389">
    <property type="entry name" value="Bac_rhamnosid6H"/>
    <property type="match status" value="1"/>
</dbReference>
<dbReference type="PIRSF" id="PIRSF010631">
    <property type="entry name" value="A-rhamnsds"/>
    <property type="match status" value="1"/>
</dbReference>
<dbReference type="PANTHER" id="PTHR33307">
    <property type="entry name" value="ALPHA-RHAMNOSIDASE (EUROFUNG)"/>
    <property type="match status" value="1"/>
</dbReference>
<organism evidence="8 9">
    <name type="scientific">Anthropogastromicrobium aceti</name>
    <dbReference type="NCBI Taxonomy" id="2981768"/>
    <lineage>
        <taxon>Bacteria</taxon>
        <taxon>Bacillati</taxon>
        <taxon>Bacillota</taxon>
        <taxon>Clostridia</taxon>
        <taxon>Lachnospirales</taxon>
        <taxon>Lachnospiraceae</taxon>
        <taxon>Anthropogastromicrobium</taxon>
    </lineage>
</organism>
<sequence length="1143" mass="127153">MSTSIVKCRTQAQITPLGVDCETPMFSWQMAASRTGAKQSAYRIIVSKDKTMTPIIWDSNIVKSYIQHTALTADCTRLEPSTRYYWKVFVWDEENMMHESEVTWFETGLMGKDASVWNNAQWIGSPKQTTNTACLYSYQMNVDFKTDIGNKAGIVLSARNRDNYVLFDVDMDNRTLMIYEYCDNAWDGSTKEGHIPTVTILGSKVGYIISKDAVSEGLEHDWNTISITVDNRDLSVSINNVTVIQKEADLMPNAGFFVPRRGCLFSIGFKQLGSTAYYDNLVISDPKTNTVFQNESFSDESGIFSVLGSCKDGILTIKNQFELACPVPAINLLGTFHSNPSKKIASARLYATARGSYRVKVNGIDADGSFFAPGFTDYRLRIFYQTYDVTNLLHEGENQLLATVGKGYYNGYCGYSGPMKYGEQNSFMGRMIVTYTDGSKDELVTDNSWLFTDKGAVVDSDYLDGENYDARLLPNDLSHIDNSDKRWKTCGILPWPSKPVPTNGTFTNPVKFELTAQEGPSAVIERVLTPISIQEIPTGHFVYDLGQNMVGTVRLHLKGERGLSIKLRYGEMSYANGEIYIKNIRSAANTDTYTFSGDENGETFVPSFTSHGFRYVEITGNGCELSDISCVTSLEGLVLCNTPDTTGSFECSDPLVNQLQSNIQWGQRGNSLLVYTDCPQRNERMGWTGDAQVFAPTAAFNMDVQSFMNKWLLDVRDGQLMYNRQGAVPDTAPLGGDNRPAGCAGWADASVIVPWEMYLAYGDTRVLEENYECMARWIAYQSLNSRQNCGLRTVDGVQRHDQSDLSSNPFIQVQQSRGDHLTFDESTPFILTATAYAAYVADLMARIARILGKTDDAALYQKRFEDIRTAFREAWVQPDGSLAYWGEMSKGTPQADGTIINQTRYCENAGSTHHPSQTAYALAIDFNLIPEETMAQTTNYFVESIHRRDNHLSVGFLGISHLLPALTKCGQNELAFTLLEQKGNPGWLYSVINGATTIWERWNSYIAETGTFGDVSMNSFNHYAYGSIGQWLYRTVLGIQTGEEKDEAGYHRIFLTPSWGGALSFAKGEQETPFGKITSSWEKKENSIVYHCTIPANTTAHLSLPAIGHNSVQILEGAAIADTAVSGVADFELVSGSYTFKIC</sequence>
<reference evidence="8 9" key="1">
    <citation type="submission" date="2021-10" db="EMBL/GenBank/DDBJ databases">
        <title>Anaerobic single-cell dispensing facilitates the cultivation of human gut bacteria.</title>
        <authorList>
            <person name="Afrizal A."/>
        </authorList>
    </citation>
    <scope>NUCLEOTIDE SEQUENCE [LARGE SCALE GENOMIC DNA]</scope>
    <source>
        <strain evidence="8 9">CLA-AA-H224</strain>
    </source>
</reference>
<name>A0AAE3JCM1_9FIRM</name>
<evidence type="ECO:0000259" key="7">
    <source>
        <dbReference type="Pfam" id="PF17390"/>
    </source>
</evidence>
<keyword evidence="9" id="KW-1185">Reference proteome</keyword>
<gene>
    <name evidence="8" type="ORF">LKD48_09150</name>
</gene>
<dbReference type="Proteomes" id="UP001198200">
    <property type="component" value="Unassembled WGS sequence"/>
</dbReference>
<feature type="domain" description="Alpha-L-rhamnosidase concanavalin-like" evidence="4">
    <location>
        <begin position="535"/>
        <end position="623"/>
    </location>
</feature>
<evidence type="ECO:0000313" key="9">
    <source>
        <dbReference type="Proteomes" id="UP001198200"/>
    </source>
</evidence>
<keyword evidence="3 8" id="KW-0378">Hydrolase</keyword>
<dbReference type="InterPro" id="IPR035398">
    <property type="entry name" value="Bac_rhamnosid_C"/>
</dbReference>
<dbReference type="GO" id="GO:0030596">
    <property type="term" value="F:alpha-L-rhamnosidase activity"/>
    <property type="evidence" value="ECO:0007669"/>
    <property type="project" value="UniProtKB-EC"/>
</dbReference>
<accession>A0AAE3JCM1</accession>
<dbReference type="InterPro" id="IPR035396">
    <property type="entry name" value="Bac_rhamnosid6H"/>
</dbReference>
<evidence type="ECO:0000256" key="2">
    <source>
        <dbReference type="ARBA" id="ARBA00012652"/>
    </source>
</evidence>
<dbReference type="InterPro" id="IPR013783">
    <property type="entry name" value="Ig-like_fold"/>
</dbReference>
<dbReference type="Gene3D" id="2.60.120.260">
    <property type="entry name" value="Galactose-binding domain-like"/>
    <property type="match status" value="2"/>
</dbReference>
<evidence type="ECO:0000256" key="1">
    <source>
        <dbReference type="ARBA" id="ARBA00001445"/>
    </source>
</evidence>
<evidence type="ECO:0000313" key="8">
    <source>
        <dbReference type="EMBL" id="MCC2221798.1"/>
    </source>
</evidence>
<evidence type="ECO:0000259" key="5">
    <source>
        <dbReference type="Pfam" id="PF08531"/>
    </source>
</evidence>
<dbReference type="InterPro" id="IPR013737">
    <property type="entry name" value="Bac_rhamnosid_N"/>
</dbReference>
<feature type="domain" description="Alpha-L-rhamnosidase C-terminal" evidence="7">
    <location>
        <begin position="1045"/>
        <end position="1112"/>
    </location>
</feature>
<dbReference type="SUPFAM" id="SSF48208">
    <property type="entry name" value="Six-hairpin glycosidases"/>
    <property type="match status" value="1"/>
</dbReference>
<comment type="caution">
    <text evidence="8">The sequence shown here is derived from an EMBL/GenBank/DDBJ whole genome shotgun (WGS) entry which is preliminary data.</text>
</comment>
<dbReference type="GO" id="GO:0005975">
    <property type="term" value="P:carbohydrate metabolic process"/>
    <property type="evidence" value="ECO:0007669"/>
    <property type="project" value="InterPro"/>
</dbReference>
<dbReference type="EMBL" id="JAJEQN010000021">
    <property type="protein sequence ID" value="MCC2221798.1"/>
    <property type="molecule type" value="Genomic_DNA"/>
</dbReference>
<dbReference type="Pfam" id="PF17390">
    <property type="entry name" value="Bac_rhamnosid_C"/>
    <property type="match status" value="1"/>
</dbReference>